<feature type="region of interest" description="Disordered" evidence="8">
    <location>
        <begin position="1"/>
        <end position="22"/>
    </location>
</feature>
<dbReference type="GO" id="GO:0000160">
    <property type="term" value="P:phosphorelay signal transduction system"/>
    <property type="evidence" value="ECO:0007669"/>
    <property type="project" value="UniProtKB-KW"/>
</dbReference>
<dbReference type="SUPFAM" id="SSF52540">
    <property type="entry name" value="P-loop containing nucleoside triphosphate hydrolases"/>
    <property type="match status" value="1"/>
</dbReference>
<evidence type="ECO:0000256" key="4">
    <source>
        <dbReference type="ARBA" id="ARBA00023015"/>
    </source>
</evidence>
<evidence type="ECO:0000256" key="7">
    <source>
        <dbReference type="ARBA" id="ARBA00023163"/>
    </source>
</evidence>
<dbReference type="Gene3D" id="3.40.50.300">
    <property type="entry name" value="P-loop containing nucleotide triphosphate hydrolases"/>
    <property type="match status" value="1"/>
</dbReference>
<dbReference type="InterPro" id="IPR027417">
    <property type="entry name" value="P-loop_NTPase"/>
</dbReference>
<dbReference type="Pfam" id="PF25601">
    <property type="entry name" value="AAA_lid_14"/>
    <property type="match status" value="1"/>
</dbReference>
<dbReference type="SMART" id="SM00382">
    <property type="entry name" value="AAA"/>
    <property type="match status" value="1"/>
</dbReference>
<dbReference type="AlphaFoldDB" id="A0A9X4AUW4"/>
<dbReference type="InterPro" id="IPR058031">
    <property type="entry name" value="AAA_lid_NorR"/>
</dbReference>
<dbReference type="PROSITE" id="PS00675">
    <property type="entry name" value="SIGMA54_INTERACT_1"/>
    <property type="match status" value="1"/>
</dbReference>
<evidence type="ECO:0000256" key="3">
    <source>
        <dbReference type="ARBA" id="ARBA00023012"/>
    </source>
</evidence>
<evidence type="ECO:0000256" key="1">
    <source>
        <dbReference type="ARBA" id="ARBA00022741"/>
    </source>
</evidence>
<dbReference type="EMBL" id="JAGTJJ010000025">
    <property type="protein sequence ID" value="MDC3985041.1"/>
    <property type="molecule type" value="Genomic_DNA"/>
</dbReference>
<keyword evidence="7" id="KW-0804">Transcription</keyword>
<keyword evidence="6" id="KW-0010">Activator</keyword>
<evidence type="ECO:0000259" key="9">
    <source>
        <dbReference type="PROSITE" id="PS50045"/>
    </source>
</evidence>
<reference evidence="10 11" key="1">
    <citation type="submission" date="2021-04" db="EMBL/GenBank/DDBJ databases">
        <title>Genome analysis of Polyangium sp.</title>
        <authorList>
            <person name="Li Y."/>
            <person name="Wang J."/>
        </authorList>
    </citation>
    <scope>NUCLEOTIDE SEQUENCE [LARGE SCALE GENOMIC DNA]</scope>
    <source>
        <strain evidence="10 11">SDU14</strain>
    </source>
</reference>
<dbReference type="Pfam" id="PF00158">
    <property type="entry name" value="Sigma54_activat"/>
    <property type="match status" value="1"/>
</dbReference>
<dbReference type="PANTHER" id="PTHR32071:SF95">
    <property type="entry name" value="DNA-BINDING TRANSCRIPTIONAL REGULATOR NTRC"/>
    <property type="match status" value="1"/>
</dbReference>
<accession>A0A9X4AUW4</accession>
<evidence type="ECO:0000256" key="6">
    <source>
        <dbReference type="ARBA" id="ARBA00023159"/>
    </source>
</evidence>
<evidence type="ECO:0000256" key="2">
    <source>
        <dbReference type="ARBA" id="ARBA00022840"/>
    </source>
</evidence>
<keyword evidence="5" id="KW-0238">DNA-binding</keyword>
<dbReference type="InterPro" id="IPR025944">
    <property type="entry name" value="Sigma_54_int_dom_CS"/>
</dbReference>
<dbReference type="InterPro" id="IPR003593">
    <property type="entry name" value="AAA+_ATPase"/>
</dbReference>
<evidence type="ECO:0000256" key="8">
    <source>
        <dbReference type="SAM" id="MobiDB-lite"/>
    </source>
</evidence>
<dbReference type="GO" id="GO:0003677">
    <property type="term" value="F:DNA binding"/>
    <property type="evidence" value="ECO:0007669"/>
    <property type="project" value="UniProtKB-KW"/>
</dbReference>
<evidence type="ECO:0000256" key="5">
    <source>
        <dbReference type="ARBA" id="ARBA00023125"/>
    </source>
</evidence>
<gene>
    <name evidence="10" type="ORF">KEG57_31465</name>
</gene>
<keyword evidence="1" id="KW-0547">Nucleotide-binding</keyword>
<keyword evidence="11" id="KW-1185">Reference proteome</keyword>
<evidence type="ECO:0000313" key="10">
    <source>
        <dbReference type="EMBL" id="MDC3985041.1"/>
    </source>
</evidence>
<proteinExistence type="predicted"/>
<dbReference type="PROSITE" id="PS00688">
    <property type="entry name" value="SIGMA54_INTERACT_3"/>
    <property type="match status" value="1"/>
</dbReference>
<dbReference type="InterPro" id="IPR002078">
    <property type="entry name" value="Sigma_54_int"/>
</dbReference>
<organism evidence="10 11">
    <name type="scientific">Polyangium jinanense</name>
    <dbReference type="NCBI Taxonomy" id="2829994"/>
    <lineage>
        <taxon>Bacteria</taxon>
        <taxon>Pseudomonadati</taxon>
        <taxon>Myxococcota</taxon>
        <taxon>Polyangia</taxon>
        <taxon>Polyangiales</taxon>
        <taxon>Polyangiaceae</taxon>
        <taxon>Polyangium</taxon>
    </lineage>
</organism>
<evidence type="ECO:0000313" key="11">
    <source>
        <dbReference type="Proteomes" id="UP001151081"/>
    </source>
</evidence>
<dbReference type="GO" id="GO:0006355">
    <property type="term" value="P:regulation of DNA-templated transcription"/>
    <property type="evidence" value="ECO:0007669"/>
    <property type="project" value="InterPro"/>
</dbReference>
<dbReference type="InterPro" id="IPR025662">
    <property type="entry name" value="Sigma_54_int_dom_ATP-bd_1"/>
</dbReference>
<dbReference type="RefSeq" id="WP_272422742.1">
    <property type="nucleotide sequence ID" value="NZ_JAGTJJ010000025.1"/>
</dbReference>
<dbReference type="PROSITE" id="PS50045">
    <property type="entry name" value="SIGMA54_INTERACT_4"/>
    <property type="match status" value="1"/>
</dbReference>
<comment type="caution">
    <text evidence="10">The sequence shown here is derived from an EMBL/GenBank/DDBJ whole genome shotgun (WGS) entry which is preliminary data.</text>
</comment>
<keyword evidence="4" id="KW-0805">Transcription regulation</keyword>
<name>A0A9X4AUW4_9BACT</name>
<dbReference type="Proteomes" id="UP001151081">
    <property type="component" value="Unassembled WGS sequence"/>
</dbReference>
<dbReference type="Gene3D" id="1.10.8.60">
    <property type="match status" value="1"/>
</dbReference>
<sequence length="551" mass="59915">MQLGPSRSVEKTTLVGQGTAAESGADGSRLALTILYHPNLERVGERAILEETGEGGSFAVSRVEPVFAPPGQASGAPLFDEHLSRKPVRIVPVGKGGVRIELGESTTSVTLRGKRVSGNVYLSLRRGVVIDLGHRVVLLLHRLASLDGIPGTSAYPERHALVGESEGLRRVFWDIRSVADLELPILLRGETGTGKELVAHAIHQASRRRDKPFVAVNLGAIAPSLAIAELFGAERGAYTGSVGRRVGYFEQARGGTLFLDEIGEAPVELQVALLRVLETGELQTVGAAQSRKSDARIIAATDADLEGKVASGSFRAALLNRLAAYEICIPPLRERRDDVGRLFVHFLREELEEIGESERLAPPAPGEKLWLPPNIVVRLAEYDWPGNVRQLRNVVRQLVIGNRGRPCVEITPAIERALGKLSSPSDLCAPASMRDATLPRERIEVNEAAPAGRMGGRRKPADVTETELREALRASRWDLASAAEQLGIPRASMYLLIERFPGFRTAGDLDMDEIVRCQEELGGDLRRMAERLEVSARGLARRLRELGLARP</sequence>
<keyword evidence="2" id="KW-0067">ATP-binding</keyword>
<dbReference type="GO" id="GO:0005524">
    <property type="term" value="F:ATP binding"/>
    <property type="evidence" value="ECO:0007669"/>
    <property type="project" value="UniProtKB-KW"/>
</dbReference>
<dbReference type="PANTHER" id="PTHR32071">
    <property type="entry name" value="TRANSCRIPTIONAL REGULATORY PROTEIN"/>
    <property type="match status" value="1"/>
</dbReference>
<feature type="domain" description="Sigma-54 factor interaction" evidence="9">
    <location>
        <begin position="161"/>
        <end position="400"/>
    </location>
</feature>
<keyword evidence="3" id="KW-0902">Two-component regulatory system</keyword>
<protein>
    <submittedName>
        <fullName evidence="10">Sigma-54-dependent Fis family transcriptional regulator</fullName>
    </submittedName>
</protein>
<dbReference type="CDD" id="cd00009">
    <property type="entry name" value="AAA"/>
    <property type="match status" value="1"/>
</dbReference>
<dbReference type="FunFam" id="3.40.50.300:FF:000006">
    <property type="entry name" value="DNA-binding transcriptional regulator NtrC"/>
    <property type="match status" value="1"/>
</dbReference>